<sequence>MSDGSLVEVYPVFRSEIGDNGFKGLLLLTHNIIRHEIAHDTDPDTAFIIPHGMSSDDIITTGASLIDLSSLSDQVVVPDIAPTTHDRMIVINPTDEGEVVPVAPIVFCGMMDDDPFDFLGFLDRPDEWMSILFFCHIDGSILFREIGLQVHIDTSDFFLVFERGCGFWDILLGLHLGVDGLPSWTVDVSEGFIRSPIGSFDDIGCIGCPLYLRRIPDSDRHMTRLGVETDDRYGREENMWFYIYSIGENIRMIYENGFGIIKTIIGIISVGIDIDGDIFCIRLSHNPNIFDA</sequence>
<accession>K1YXG0</accession>
<dbReference type="EMBL" id="AMFJ01034168">
    <property type="protein sequence ID" value="EKD30064.1"/>
    <property type="molecule type" value="Genomic_DNA"/>
</dbReference>
<dbReference type="AlphaFoldDB" id="K1YXG0"/>
<organism evidence="1">
    <name type="scientific">uncultured bacterium</name>
    <name type="common">gcode 4</name>
    <dbReference type="NCBI Taxonomy" id="1234023"/>
    <lineage>
        <taxon>Bacteria</taxon>
        <taxon>environmental samples</taxon>
    </lineage>
</organism>
<gene>
    <name evidence="1" type="ORF">ACD_78C00168G0002</name>
</gene>
<comment type="caution">
    <text evidence="1">The sequence shown here is derived from an EMBL/GenBank/DDBJ whole genome shotgun (WGS) entry which is preliminary data.</text>
</comment>
<name>K1YXG0_9BACT</name>
<protein>
    <submittedName>
        <fullName evidence="1">Uncharacterized protein</fullName>
    </submittedName>
</protein>
<proteinExistence type="predicted"/>
<reference evidence="1" key="1">
    <citation type="journal article" date="2012" name="Science">
        <title>Fermentation, hydrogen, and sulfur metabolism in multiple uncultivated bacterial phyla.</title>
        <authorList>
            <person name="Wrighton K.C."/>
            <person name="Thomas B.C."/>
            <person name="Sharon I."/>
            <person name="Miller C.S."/>
            <person name="Castelle C.J."/>
            <person name="VerBerkmoes N.C."/>
            <person name="Wilkins M.J."/>
            <person name="Hettich R.L."/>
            <person name="Lipton M.S."/>
            <person name="Williams K.H."/>
            <person name="Long P.E."/>
            <person name="Banfield J.F."/>
        </authorList>
    </citation>
    <scope>NUCLEOTIDE SEQUENCE [LARGE SCALE GENOMIC DNA]</scope>
</reference>
<evidence type="ECO:0000313" key="1">
    <source>
        <dbReference type="EMBL" id="EKD30064.1"/>
    </source>
</evidence>